<dbReference type="Pfam" id="PF02096">
    <property type="entry name" value="60KD_IMP"/>
    <property type="match status" value="1"/>
</dbReference>
<evidence type="ECO:0000256" key="6">
    <source>
        <dbReference type="ARBA" id="ARBA00022989"/>
    </source>
</evidence>
<dbReference type="InterPro" id="IPR047196">
    <property type="entry name" value="YidC_ALB_C"/>
</dbReference>
<keyword evidence="6 10" id="KW-1133">Transmembrane helix</keyword>
<evidence type="ECO:0000259" key="11">
    <source>
        <dbReference type="Pfam" id="PF02096"/>
    </source>
</evidence>
<dbReference type="GO" id="GO:0032977">
    <property type="term" value="F:membrane insertase activity"/>
    <property type="evidence" value="ECO:0007669"/>
    <property type="project" value="InterPro"/>
</dbReference>
<comment type="similarity">
    <text evidence="9">Belongs to the OXA1/ALB3/YidC family.</text>
</comment>
<evidence type="ECO:0000256" key="7">
    <source>
        <dbReference type="ARBA" id="ARBA00023136"/>
    </source>
</evidence>
<dbReference type="STRING" id="1797579.A2996_03170"/>
<sequence length="246" mass="28606">MFSYIFHTIFYNPIYNGLVFLVSFFPWMDLGIAVVIVTLVVKLIVFPLTKESIKTQLKVKEIDPLVNEIRKKYEKDKEAQARKIMDLYKEYKINPFASFFLILVQLPILFALYFVFLKGGLPDVNFDILYSFIKAPAHIDNVTFLGFFDITQKSFILALLAGISQFFQIRLVMSGQKKNDKPADQNTFKDDLVKNMQLQMKYVMPVIIFIIAYGLISAVALYWITSNLFMIVQELYIRKTVKAENK</sequence>
<feature type="transmembrane region" description="Helical" evidence="10">
    <location>
        <begin position="202"/>
        <end position="224"/>
    </location>
</feature>
<evidence type="ECO:0000256" key="3">
    <source>
        <dbReference type="ARBA" id="ARBA00022475"/>
    </source>
</evidence>
<keyword evidence="5" id="KW-0653">Protein transport</keyword>
<feature type="transmembrane region" description="Helical" evidence="10">
    <location>
        <begin position="20"/>
        <end position="45"/>
    </location>
</feature>
<dbReference type="AlphaFoldDB" id="A0A1F5EM10"/>
<dbReference type="GO" id="GO:0005886">
    <property type="term" value="C:plasma membrane"/>
    <property type="evidence" value="ECO:0007669"/>
    <property type="project" value="UniProtKB-SubCell"/>
</dbReference>
<evidence type="ECO:0000256" key="9">
    <source>
        <dbReference type="RuleBase" id="RU003945"/>
    </source>
</evidence>
<reference evidence="12 13" key="1">
    <citation type="journal article" date="2016" name="Nat. Commun.">
        <title>Thousands of microbial genomes shed light on interconnected biogeochemical processes in an aquifer system.</title>
        <authorList>
            <person name="Anantharaman K."/>
            <person name="Brown C.T."/>
            <person name="Hug L.A."/>
            <person name="Sharon I."/>
            <person name="Castelle C.J."/>
            <person name="Probst A.J."/>
            <person name="Thomas B.C."/>
            <person name="Singh A."/>
            <person name="Wilkins M.J."/>
            <person name="Karaoz U."/>
            <person name="Brodie E.L."/>
            <person name="Williams K.H."/>
            <person name="Hubbard S.S."/>
            <person name="Banfield J.F."/>
        </authorList>
    </citation>
    <scope>NUCLEOTIDE SEQUENCE [LARGE SCALE GENOMIC DNA]</scope>
</reference>
<evidence type="ECO:0000256" key="2">
    <source>
        <dbReference type="ARBA" id="ARBA00022448"/>
    </source>
</evidence>
<accession>A0A1F5EM10</accession>
<dbReference type="InterPro" id="IPR001708">
    <property type="entry name" value="YidC/ALB3/OXA1/COX18"/>
</dbReference>
<gene>
    <name evidence="12" type="ORF">A2996_03170</name>
</gene>
<feature type="transmembrane region" description="Helical" evidence="10">
    <location>
        <begin position="93"/>
        <end position="116"/>
    </location>
</feature>
<keyword evidence="7 10" id="KW-0472">Membrane</keyword>
<evidence type="ECO:0000256" key="5">
    <source>
        <dbReference type="ARBA" id="ARBA00022927"/>
    </source>
</evidence>
<dbReference type="Proteomes" id="UP000176865">
    <property type="component" value="Unassembled WGS sequence"/>
</dbReference>
<dbReference type="PANTHER" id="PTHR12428">
    <property type="entry name" value="OXA1"/>
    <property type="match status" value="1"/>
</dbReference>
<name>A0A1F5EM10_9BACT</name>
<evidence type="ECO:0000256" key="1">
    <source>
        <dbReference type="ARBA" id="ARBA00004651"/>
    </source>
</evidence>
<keyword evidence="4 9" id="KW-0812">Transmembrane</keyword>
<evidence type="ECO:0000313" key="13">
    <source>
        <dbReference type="Proteomes" id="UP000176865"/>
    </source>
</evidence>
<dbReference type="InterPro" id="IPR028055">
    <property type="entry name" value="YidC/Oxa/ALB_C"/>
</dbReference>
<evidence type="ECO:0000256" key="10">
    <source>
        <dbReference type="SAM" id="Phobius"/>
    </source>
</evidence>
<comment type="caution">
    <text evidence="12">The sequence shown here is derived from an EMBL/GenBank/DDBJ whole genome shotgun (WGS) entry which is preliminary data.</text>
</comment>
<keyword evidence="8" id="KW-0143">Chaperone</keyword>
<proteinExistence type="inferred from homology"/>
<organism evidence="12 13">
    <name type="scientific">Candidatus Campbellbacteria bacterium RIFCSPLOWO2_01_FULL_34_15</name>
    <dbReference type="NCBI Taxonomy" id="1797579"/>
    <lineage>
        <taxon>Bacteria</taxon>
        <taxon>Candidatus Campbelliibacteriota</taxon>
    </lineage>
</organism>
<dbReference type="NCBIfam" id="TIGR03592">
    <property type="entry name" value="yidC_oxa1_cterm"/>
    <property type="match status" value="1"/>
</dbReference>
<keyword evidence="3" id="KW-1003">Cell membrane</keyword>
<keyword evidence="2" id="KW-0813">Transport</keyword>
<dbReference type="PANTHER" id="PTHR12428:SF65">
    <property type="entry name" value="CYTOCHROME C OXIDASE ASSEMBLY PROTEIN COX18, MITOCHONDRIAL"/>
    <property type="match status" value="1"/>
</dbReference>
<protein>
    <recommendedName>
        <fullName evidence="11">Membrane insertase YidC/Oxa/ALB C-terminal domain-containing protein</fullName>
    </recommendedName>
</protein>
<evidence type="ECO:0000313" key="12">
    <source>
        <dbReference type="EMBL" id="OGD68435.1"/>
    </source>
</evidence>
<dbReference type="EMBL" id="MFAB01000027">
    <property type="protein sequence ID" value="OGD68435.1"/>
    <property type="molecule type" value="Genomic_DNA"/>
</dbReference>
<feature type="domain" description="Membrane insertase YidC/Oxa/ALB C-terminal" evidence="11">
    <location>
        <begin position="31"/>
        <end position="239"/>
    </location>
</feature>
<evidence type="ECO:0000256" key="4">
    <source>
        <dbReference type="ARBA" id="ARBA00022692"/>
    </source>
</evidence>
<dbReference type="GO" id="GO:0015031">
    <property type="term" value="P:protein transport"/>
    <property type="evidence" value="ECO:0007669"/>
    <property type="project" value="UniProtKB-KW"/>
</dbReference>
<dbReference type="CDD" id="cd20070">
    <property type="entry name" value="5TM_YidC_Alb3"/>
    <property type="match status" value="1"/>
</dbReference>
<evidence type="ECO:0000256" key="8">
    <source>
        <dbReference type="ARBA" id="ARBA00023186"/>
    </source>
</evidence>
<dbReference type="GO" id="GO:0051205">
    <property type="term" value="P:protein insertion into membrane"/>
    <property type="evidence" value="ECO:0007669"/>
    <property type="project" value="TreeGrafter"/>
</dbReference>
<feature type="transmembrane region" description="Helical" evidence="10">
    <location>
        <begin position="154"/>
        <end position="173"/>
    </location>
</feature>
<comment type="subcellular location">
    <subcellularLocation>
        <location evidence="1">Cell membrane</location>
        <topology evidence="1">Multi-pass membrane protein</topology>
    </subcellularLocation>
    <subcellularLocation>
        <location evidence="9">Membrane</location>
        <topology evidence="9">Multi-pass membrane protein</topology>
    </subcellularLocation>
</comment>